<protein>
    <submittedName>
        <fullName evidence="1">Uncharacterized protein</fullName>
    </submittedName>
</protein>
<name>A0AAI8C7K6_9FLAO</name>
<dbReference type="Proteomes" id="UP000069030">
    <property type="component" value="Chromosome"/>
</dbReference>
<gene>
    <name evidence="1" type="ORF">AS202_15350</name>
</gene>
<evidence type="ECO:0000313" key="1">
    <source>
        <dbReference type="EMBL" id="ALU27442.1"/>
    </source>
</evidence>
<organism evidence="1 2">
    <name type="scientific">Myroides odoratimimus</name>
    <dbReference type="NCBI Taxonomy" id="76832"/>
    <lineage>
        <taxon>Bacteria</taxon>
        <taxon>Pseudomonadati</taxon>
        <taxon>Bacteroidota</taxon>
        <taxon>Flavobacteriia</taxon>
        <taxon>Flavobacteriales</taxon>
        <taxon>Flavobacteriaceae</taxon>
        <taxon>Myroides</taxon>
    </lineage>
</organism>
<evidence type="ECO:0000313" key="2">
    <source>
        <dbReference type="Proteomes" id="UP000069030"/>
    </source>
</evidence>
<dbReference type="RefSeq" id="WP_058699639.1">
    <property type="nucleotide sequence ID" value="NZ_CP013690.1"/>
</dbReference>
<dbReference type="KEGG" id="mod:AS202_15350"/>
<reference evidence="1 2" key="1">
    <citation type="journal article" date="2016" name="J. Zhejiang Univ. Sci. B">
        <title>Antibiotic resistance mechanisms of Myroides sp.</title>
        <authorList>
            <person name="Hu S."/>
            <person name="Yuan S."/>
            <person name="Qu H."/>
            <person name="Jiang T."/>
            <person name="Zhou Y."/>
            <person name="Wang M."/>
            <person name="Ming D."/>
        </authorList>
    </citation>
    <scope>NUCLEOTIDE SEQUENCE [LARGE SCALE GENOMIC DNA]</scope>
    <source>
        <strain evidence="1 2">PR63039</strain>
    </source>
</reference>
<accession>A0AAI8C7K6</accession>
<dbReference type="EMBL" id="CP013690">
    <property type="protein sequence ID" value="ALU27442.1"/>
    <property type="molecule type" value="Genomic_DNA"/>
</dbReference>
<proteinExistence type="predicted"/>
<sequence length="138" mass="16288">MIKKVSIILFILITNHVIGQNSFQYNLYELNDEIQILQSEIKKTIDDESLIAMLELTKKLNRLSEEASYAMLKNNLDSELSDLINFVCELGKQKLNMLIAYKRYKNEYYLKRFNDLDKIYLSVYLKVKTIESETFTVN</sequence>
<dbReference type="AlphaFoldDB" id="A0AAI8C7K6"/>